<sequence>MFSGDITLGSSWNSGPSFSTVTSTITAEAIPAICGLKSTLLDETTRHGGANGVALEHPPYSVTETQRYQLLQHEERRQGKDCGYRARRGSWKYTRQRLVWTRR</sequence>
<gene>
    <name evidence="1" type="ORF">DPEC_G00198180</name>
</gene>
<organism evidence="1 2">
    <name type="scientific">Dallia pectoralis</name>
    <name type="common">Alaska blackfish</name>
    <dbReference type="NCBI Taxonomy" id="75939"/>
    <lineage>
        <taxon>Eukaryota</taxon>
        <taxon>Metazoa</taxon>
        <taxon>Chordata</taxon>
        <taxon>Craniata</taxon>
        <taxon>Vertebrata</taxon>
        <taxon>Euteleostomi</taxon>
        <taxon>Actinopterygii</taxon>
        <taxon>Neopterygii</taxon>
        <taxon>Teleostei</taxon>
        <taxon>Protacanthopterygii</taxon>
        <taxon>Esociformes</taxon>
        <taxon>Umbridae</taxon>
        <taxon>Dallia</taxon>
    </lineage>
</organism>
<accession>A0ACC2G8L0</accession>
<comment type="caution">
    <text evidence="1">The sequence shown here is derived from an EMBL/GenBank/DDBJ whole genome shotgun (WGS) entry which is preliminary data.</text>
</comment>
<reference evidence="1" key="1">
    <citation type="submission" date="2021-05" db="EMBL/GenBank/DDBJ databases">
        <authorList>
            <person name="Pan Q."/>
            <person name="Jouanno E."/>
            <person name="Zahm M."/>
            <person name="Klopp C."/>
            <person name="Cabau C."/>
            <person name="Louis A."/>
            <person name="Berthelot C."/>
            <person name="Parey E."/>
            <person name="Roest Crollius H."/>
            <person name="Montfort J."/>
            <person name="Robinson-Rechavi M."/>
            <person name="Bouchez O."/>
            <person name="Lampietro C."/>
            <person name="Lopez Roques C."/>
            <person name="Donnadieu C."/>
            <person name="Postlethwait J."/>
            <person name="Bobe J."/>
            <person name="Dillon D."/>
            <person name="Chandos A."/>
            <person name="von Hippel F."/>
            <person name="Guiguen Y."/>
        </authorList>
    </citation>
    <scope>NUCLEOTIDE SEQUENCE</scope>
    <source>
        <strain evidence="1">YG-Jan2019</strain>
    </source>
</reference>
<dbReference type="Proteomes" id="UP001157502">
    <property type="component" value="Chromosome 16"/>
</dbReference>
<name>A0ACC2G8L0_DALPE</name>
<evidence type="ECO:0000313" key="2">
    <source>
        <dbReference type="Proteomes" id="UP001157502"/>
    </source>
</evidence>
<protein>
    <submittedName>
        <fullName evidence="1">Uncharacterized protein</fullName>
    </submittedName>
</protein>
<proteinExistence type="predicted"/>
<keyword evidence="2" id="KW-1185">Reference proteome</keyword>
<evidence type="ECO:0000313" key="1">
    <source>
        <dbReference type="EMBL" id="KAJ7999800.1"/>
    </source>
</evidence>
<dbReference type="EMBL" id="CM055743">
    <property type="protein sequence ID" value="KAJ7999800.1"/>
    <property type="molecule type" value="Genomic_DNA"/>
</dbReference>